<dbReference type="GO" id="GO:0006310">
    <property type="term" value="P:DNA recombination"/>
    <property type="evidence" value="ECO:0007669"/>
    <property type="project" value="UniProtKB-KW"/>
</dbReference>
<proteinExistence type="inferred from homology"/>
<dbReference type="Pfam" id="PF00154">
    <property type="entry name" value="RecA_N"/>
    <property type="match status" value="1"/>
</dbReference>
<keyword evidence="6 8" id="KW-0233">DNA recombination</keyword>
<dbReference type="GO" id="GO:0003697">
    <property type="term" value="F:single-stranded DNA binding"/>
    <property type="evidence" value="ECO:0007669"/>
    <property type="project" value="InterPro"/>
</dbReference>
<feature type="domain" description="RecA family profile 2" evidence="10">
    <location>
        <begin position="216"/>
        <end position="289"/>
    </location>
</feature>
<dbReference type="NCBIfam" id="TIGR02012">
    <property type="entry name" value="tigrfam_recA"/>
    <property type="match status" value="1"/>
</dbReference>
<keyword evidence="5 8" id="KW-0238">DNA-binding</keyword>
<name>A0A1F5FTZ3_9BACT</name>
<dbReference type="InterPro" id="IPR027417">
    <property type="entry name" value="P-loop_NTPase"/>
</dbReference>
<dbReference type="PROSITE" id="PS50163">
    <property type="entry name" value="RECA_3"/>
    <property type="match status" value="1"/>
</dbReference>
<dbReference type="AlphaFoldDB" id="A0A1F5FTZ3"/>
<evidence type="ECO:0000256" key="4">
    <source>
        <dbReference type="ARBA" id="ARBA00022840"/>
    </source>
</evidence>
<evidence type="ECO:0000313" key="12">
    <source>
        <dbReference type="Proteomes" id="UP000179237"/>
    </source>
</evidence>
<dbReference type="HAMAP" id="MF_00268">
    <property type="entry name" value="RecA"/>
    <property type="match status" value="1"/>
</dbReference>
<dbReference type="InterPro" id="IPR049261">
    <property type="entry name" value="RecA-like_C"/>
</dbReference>
<dbReference type="GO" id="GO:0005524">
    <property type="term" value="F:ATP binding"/>
    <property type="evidence" value="ECO:0007669"/>
    <property type="project" value="UniProtKB-KW"/>
</dbReference>
<dbReference type="InterPro" id="IPR020584">
    <property type="entry name" value="DNA_recomb/repair_RecA_CS"/>
</dbReference>
<evidence type="ECO:0000256" key="1">
    <source>
        <dbReference type="ARBA" id="ARBA00009391"/>
    </source>
</evidence>
<dbReference type="PROSITE" id="PS00321">
    <property type="entry name" value="RECA_1"/>
    <property type="match status" value="1"/>
</dbReference>
<dbReference type="SUPFAM" id="SSF54752">
    <property type="entry name" value="RecA protein, C-terminal domain"/>
    <property type="match status" value="1"/>
</dbReference>
<keyword evidence="8" id="KW-0227">DNA damage</keyword>
<dbReference type="InterPro" id="IPR023400">
    <property type="entry name" value="RecA_C_sf"/>
</dbReference>
<evidence type="ECO:0000256" key="8">
    <source>
        <dbReference type="RuleBase" id="RU004527"/>
    </source>
</evidence>
<dbReference type="GO" id="GO:0006281">
    <property type="term" value="P:DNA repair"/>
    <property type="evidence" value="ECO:0007669"/>
    <property type="project" value="UniProtKB-KW"/>
</dbReference>
<evidence type="ECO:0000256" key="3">
    <source>
        <dbReference type="ARBA" id="ARBA00022741"/>
    </source>
</evidence>
<keyword evidence="7" id="KW-0234">DNA repair</keyword>
<comment type="function">
    <text evidence="7">Can catalyze the hydrolysis of ATP in the presence of single-stranded DNA, the ATP-dependent uptake of single-stranded DNA by duplex DNA, and the ATP-dependent hybridization of homologous single-stranded DNAs.</text>
</comment>
<dbReference type="EMBL" id="MFAQ01000029">
    <property type="protein sequence ID" value="OGD83083.1"/>
    <property type="molecule type" value="Genomic_DNA"/>
</dbReference>
<dbReference type="GO" id="GO:0009432">
    <property type="term" value="P:SOS response"/>
    <property type="evidence" value="ECO:0007669"/>
    <property type="project" value="UniProtKB-KW"/>
</dbReference>
<dbReference type="Pfam" id="PF21096">
    <property type="entry name" value="RecA_C"/>
    <property type="match status" value="1"/>
</dbReference>
<evidence type="ECO:0000313" key="11">
    <source>
        <dbReference type="EMBL" id="OGD83083.1"/>
    </source>
</evidence>
<protein>
    <recommendedName>
        <fullName evidence="2 7">Protein RecA</fullName>
    </recommendedName>
    <alternativeName>
        <fullName evidence="7">Recombinase A</fullName>
    </alternativeName>
</protein>
<dbReference type="Proteomes" id="UP000179237">
    <property type="component" value="Unassembled WGS sequence"/>
</dbReference>
<organism evidence="11 12">
    <name type="scientific">Candidatus Collierbacteria bacterium RIFOXYD1_FULL_40_9</name>
    <dbReference type="NCBI Taxonomy" id="1817731"/>
    <lineage>
        <taxon>Bacteria</taxon>
        <taxon>Candidatus Collieribacteriota</taxon>
    </lineage>
</organism>
<dbReference type="CDD" id="cd00983">
    <property type="entry name" value="RecA"/>
    <property type="match status" value="1"/>
</dbReference>
<dbReference type="Gene3D" id="3.40.50.300">
    <property type="entry name" value="P-loop containing nucleotide triphosphate hydrolases"/>
    <property type="match status" value="1"/>
</dbReference>
<dbReference type="InterPro" id="IPR020588">
    <property type="entry name" value="RecA_ATP-bd"/>
</dbReference>
<comment type="caution">
    <text evidence="11">The sequence shown here is derived from an EMBL/GenBank/DDBJ whole genome shotgun (WGS) entry which is preliminary data.</text>
</comment>
<dbReference type="GO" id="GO:0005829">
    <property type="term" value="C:cytosol"/>
    <property type="evidence" value="ECO:0007669"/>
    <property type="project" value="TreeGrafter"/>
</dbReference>
<feature type="non-terminal residue" evidence="11">
    <location>
        <position position="344"/>
    </location>
</feature>
<dbReference type="PRINTS" id="PR00142">
    <property type="entry name" value="RECA"/>
</dbReference>
<accession>A0A1F5FTZ3</accession>
<feature type="domain" description="RecA family profile 1" evidence="9">
    <location>
        <begin position="52"/>
        <end position="211"/>
    </location>
</feature>
<comment type="similarity">
    <text evidence="1 8">Belongs to the RecA family.</text>
</comment>
<evidence type="ECO:0000256" key="5">
    <source>
        <dbReference type="ARBA" id="ARBA00023125"/>
    </source>
</evidence>
<keyword evidence="7" id="KW-0742">SOS response</keyword>
<keyword evidence="4 8" id="KW-0067">ATP-binding</keyword>
<evidence type="ECO:0000256" key="2">
    <source>
        <dbReference type="ARBA" id="ARBA00015553"/>
    </source>
</evidence>
<dbReference type="PANTHER" id="PTHR45900:SF1">
    <property type="entry name" value="MITOCHONDRIAL DNA REPAIR PROTEIN RECA HOMOLOG-RELATED"/>
    <property type="match status" value="1"/>
</dbReference>
<dbReference type="SMART" id="SM00382">
    <property type="entry name" value="AAA"/>
    <property type="match status" value="1"/>
</dbReference>
<dbReference type="InterPro" id="IPR020587">
    <property type="entry name" value="RecA_monomer-monomer_interface"/>
</dbReference>
<sequence length="344" mass="36700">MAKKQKTEDKTVPVHADNQARLTAVKIAMQQITKQFGEGAIMHLGSDKVGEKIPVISTGSISLDLALGVGGFPKGRIIEIYGPEASGKTTVALHVVAESQKQGGIAAFIDAEHAVDPNRARSIGVDLDQLLLSQPDNGEQALEIAETLIRSGGVDVVVIDSVAALVPKAEIDGEMGDAAMGMQARLMSQALRKITGAISKSKCIVIFTNQLRDKIGVMFGNPEVTTGGKALKFYASIRIDMRKIGNIQEGDEIVGSRHRAKIVKNKVASPFKIAEFDVLNVGGISKLGDLLDTAIAYGVVEKAGSFLKYEGQTLAQGRESAKTVLLEQPETIEKIKSQVMEKVN</sequence>
<keyword evidence="3 8" id="KW-0547">Nucleotide-binding</keyword>
<dbReference type="PANTHER" id="PTHR45900">
    <property type="entry name" value="RECA"/>
    <property type="match status" value="1"/>
</dbReference>
<reference evidence="11 12" key="1">
    <citation type="journal article" date="2016" name="Nat. Commun.">
        <title>Thousands of microbial genomes shed light on interconnected biogeochemical processes in an aquifer system.</title>
        <authorList>
            <person name="Anantharaman K."/>
            <person name="Brown C.T."/>
            <person name="Hug L.A."/>
            <person name="Sharon I."/>
            <person name="Castelle C.J."/>
            <person name="Probst A.J."/>
            <person name="Thomas B.C."/>
            <person name="Singh A."/>
            <person name="Wilkins M.J."/>
            <person name="Karaoz U."/>
            <person name="Brodie E.L."/>
            <person name="Williams K.H."/>
            <person name="Hubbard S.S."/>
            <person name="Banfield J.F."/>
        </authorList>
    </citation>
    <scope>NUCLEOTIDE SEQUENCE [LARGE SCALE GENOMIC DNA]</scope>
</reference>
<dbReference type="PROSITE" id="PS50162">
    <property type="entry name" value="RECA_2"/>
    <property type="match status" value="1"/>
</dbReference>
<gene>
    <name evidence="11" type="ORF">A2572_04970</name>
</gene>
<dbReference type="SUPFAM" id="SSF52540">
    <property type="entry name" value="P-loop containing nucleoside triphosphate hydrolases"/>
    <property type="match status" value="1"/>
</dbReference>
<evidence type="ECO:0000256" key="7">
    <source>
        <dbReference type="RuleBase" id="RU000526"/>
    </source>
</evidence>
<dbReference type="GO" id="GO:0140664">
    <property type="term" value="F:ATP-dependent DNA damage sensor activity"/>
    <property type="evidence" value="ECO:0007669"/>
    <property type="project" value="InterPro"/>
</dbReference>
<dbReference type="InterPro" id="IPR003593">
    <property type="entry name" value="AAA+_ATPase"/>
</dbReference>
<evidence type="ECO:0000259" key="9">
    <source>
        <dbReference type="PROSITE" id="PS50162"/>
    </source>
</evidence>
<evidence type="ECO:0000256" key="6">
    <source>
        <dbReference type="ARBA" id="ARBA00023172"/>
    </source>
</evidence>
<dbReference type="InterPro" id="IPR049428">
    <property type="entry name" value="RecA-like_N"/>
</dbReference>
<evidence type="ECO:0000259" key="10">
    <source>
        <dbReference type="PROSITE" id="PS50163"/>
    </source>
</evidence>
<dbReference type="InterPro" id="IPR013765">
    <property type="entry name" value="DNA_recomb/repair_RecA"/>
</dbReference>
<dbReference type="FunFam" id="3.40.50.300:FF:000087">
    <property type="entry name" value="Recombinase RecA"/>
    <property type="match status" value="1"/>
</dbReference>